<dbReference type="Proteomes" id="UP000248856">
    <property type="component" value="Unassembled WGS sequence"/>
</dbReference>
<feature type="signal peptide" evidence="2">
    <location>
        <begin position="1"/>
        <end position="40"/>
    </location>
</feature>
<sequence>MQILQTLPVKGSKLAALARAAKTAVTGVAVTAALSLPAFAAAEQPNVAEVVAYIIAGIVTLALVGNAGLMVKAATAIFAWIRGVLR</sequence>
<evidence type="ECO:0000313" key="3">
    <source>
        <dbReference type="EMBL" id="RAR83531.1"/>
    </source>
</evidence>
<proteinExistence type="predicted"/>
<evidence type="ECO:0000256" key="2">
    <source>
        <dbReference type="SAM" id="SignalP"/>
    </source>
</evidence>
<dbReference type="RefSeq" id="WP_111876982.1">
    <property type="nucleotide sequence ID" value="NZ_CBCSGC010000001.1"/>
</dbReference>
<feature type="chain" id="PRO_5016460734" evidence="2">
    <location>
        <begin position="41"/>
        <end position="86"/>
    </location>
</feature>
<keyword evidence="1" id="KW-0472">Membrane</keyword>
<feature type="transmembrane region" description="Helical" evidence="1">
    <location>
        <begin position="50"/>
        <end position="81"/>
    </location>
</feature>
<reference evidence="3 4" key="1">
    <citation type="submission" date="2018-06" db="EMBL/GenBank/DDBJ databases">
        <title>Genomic Encyclopedia of Archaeal and Bacterial Type Strains, Phase II (KMG-II): from individual species to whole genera.</title>
        <authorList>
            <person name="Goeker M."/>
        </authorList>
    </citation>
    <scope>NUCLEOTIDE SEQUENCE [LARGE SCALE GENOMIC DNA]</scope>
    <source>
        <strain evidence="3 4">CFPB 3232</strain>
    </source>
</reference>
<evidence type="ECO:0000313" key="4">
    <source>
        <dbReference type="Proteomes" id="UP000248856"/>
    </source>
</evidence>
<accession>A0A328ZBT5</accession>
<keyword evidence="2" id="KW-0732">Signal</keyword>
<evidence type="ECO:0000256" key="1">
    <source>
        <dbReference type="SAM" id="Phobius"/>
    </source>
</evidence>
<dbReference type="AlphaFoldDB" id="A0A328ZBT5"/>
<keyword evidence="4" id="KW-1185">Reference proteome</keyword>
<dbReference type="EMBL" id="QLTA01000014">
    <property type="protein sequence ID" value="RAR83531.1"/>
    <property type="molecule type" value="Genomic_DNA"/>
</dbReference>
<keyword evidence="1" id="KW-1133">Transmembrane helix</keyword>
<keyword evidence="1" id="KW-0812">Transmembrane</keyword>
<protein>
    <submittedName>
        <fullName evidence="3">Uncharacterized protein</fullName>
    </submittedName>
</protein>
<gene>
    <name evidence="3" type="ORF">AX018_101437</name>
</gene>
<name>A0A328ZBT5_9BURK</name>
<comment type="caution">
    <text evidence="3">The sequence shown here is derived from an EMBL/GenBank/DDBJ whole genome shotgun (WGS) entry which is preliminary data.</text>
</comment>
<organism evidence="3 4">
    <name type="scientific">Paracidovorax anthurii</name>
    <dbReference type="NCBI Taxonomy" id="78229"/>
    <lineage>
        <taxon>Bacteria</taxon>
        <taxon>Pseudomonadati</taxon>
        <taxon>Pseudomonadota</taxon>
        <taxon>Betaproteobacteria</taxon>
        <taxon>Burkholderiales</taxon>
        <taxon>Comamonadaceae</taxon>
        <taxon>Paracidovorax</taxon>
    </lineage>
</organism>
<dbReference type="OrthoDB" id="8921385at2"/>